<dbReference type="Proteomes" id="UP000507470">
    <property type="component" value="Unassembled WGS sequence"/>
</dbReference>
<evidence type="ECO:0000259" key="7">
    <source>
        <dbReference type="PROSITE" id="PS50994"/>
    </source>
</evidence>
<dbReference type="SUPFAM" id="SSF56672">
    <property type="entry name" value="DNA/RNA polymerases"/>
    <property type="match status" value="1"/>
</dbReference>
<dbReference type="PROSITE" id="PS50994">
    <property type="entry name" value="INTEGRASE"/>
    <property type="match status" value="1"/>
</dbReference>
<dbReference type="GO" id="GO:0015074">
    <property type="term" value="P:DNA integration"/>
    <property type="evidence" value="ECO:0007669"/>
    <property type="project" value="InterPro"/>
</dbReference>
<evidence type="ECO:0000256" key="6">
    <source>
        <dbReference type="ARBA" id="ARBA00022918"/>
    </source>
</evidence>
<dbReference type="GO" id="GO:0003676">
    <property type="term" value="F:nucleic acid binding"/>
    <property type="evidence" value="ECO:0007669"/>
    <property type="project" value="InterPro"/>
</dbReference>
<dbReference type="Gene3D" id="3.30.420.10">
    <property type="entry name" value="Ribonuclease H-like superfamily/Ribonuclease H"/>
    <property type="match status" value="1"/>
</dbReference>
<dbReference type="Gene3D" id="1.10.340.70">
    <property type="match status" value="1"/>
</dbReference>
<dbReference type="CDD" id="cd09274">
    <property type="entry name" value="RNase_HI_RT_Ty3"/>
    <property type="match status" value="1"/>
</dbReference>
<dbReference type="GO" id="GO:0004519">
    <property type="term" value="F:endonuclease activity"/>
    <property type="evidence" value="ECO:0007669"/>
    <property type="project" value="UniProtKB-KW"/>
</dbReference>
<dbReference type="PANTHER" id="PTHR37984:SF5">
    <property type="entry name" value="PROTEIN NYNRIN-LIKE"/>
    <property type="match status" value="1"/>
</dbReference>
<protein>
    <recommendedName>
        <fullName evidence="7">Integrase catalytic domain-containing protein</fullName>
    </recommendedName>
</protein>
<keyword evidence="9" id="KW-1185">Reference proteome</keyword>
<dbReference type="InterPro" id="IPR036397">
    <property type="entry name" value="RNaseH_sf"/>
</dbReference>
<dbReference type="InterPro" id="IPR001584">
    <property type="entry name" value="Integrase_cat-core"/>
</dbReference>
<dbReference type="InterPro" id="IPR041373">
    <property type="entry name" value="RT_RNaseH"/>
</dbReference>
<proteinExistence type="predicted"/>
<dbReference type="Pfam" id="PF17917">
    <property type="entry name" value="RT_RNaseH"/>
    <property type="match status" value="1"/>
</dbReference>
<dbReference type="Pfam" id="PF17921">
    <property type="entry name" value="Integrase_H2C2"/>
    <property type="match status" value="1"/>
</dbReference>
<dbReference type="SUPFAM" id="SSF53098">
    <property type="entry name" value="Ribonuclease H-like"/>
    <property type="match status" value="1"/>
</dbReference>
<dbReference type="InterPro" id="IPR050951">
    <property type="entry name" value="Retrovirus_Pol_polyprotein"/>
</dbReference>
<dbReference type="Gene3D" id="3.30.70.270">
    <property type="match status" value="2"/>
</dbReference>
<dbReference type="AlphaFoldDB" id="A0A6J8EBI9"/>
<dbReference type="Pfam" id="PF00665">
    <property type="entry name" value="rve"/>
    <property type="match status" value="1"/>
</dbReference>
<dbReference type="FunFam" id="3.30.70.270:FF:000026">
    <property type="entry name" value="Transposon Ty3-G Gag-Pol polyprotein"/>
    <property type="match status" value="1"/>
</dbReference>
<evidence type="ECO:0000256" key="5">
    <source>
        <dbReference type="ARBA" id="ARBA00022801"/>
    </source>
</evidence>
<dbReference type="PANTHER" id="PTHR37984">
    <property type="entry name" value="PROTEIN CBG26694"/>
    <property type="match status" value="1"/>
</dbReference>
<keyword evidence="4" id="KW-0255">Endonuclease</keyword>
<keyword evidence="6" id="KW-0695">RNA-directed DNA polymerase</keyword>
<accession>A0A6J8EBI9</accession>
<dbReference type="InterPro" id="IPR041588">
    <property type="entry name" value="Integrase_H2C2"/>
</dbReference>
<dbReference type="Gene3D" id="3.10.10.10">
    <property type="entry name" value="HIV Type 1 Reverse Transcriptase, subunit A, domain 1"/>
    <property type="match status" value="1"/>
</dbReference>
<keyword evidence="1" id="KW-0808">Transferase</keyword>
<gene>
    <name evidence="8" type="ORF">MCOR_50496</name>
</gene>
<evidence type="ECO:0000313" key="8">
    <source>
        <dbReference type="EMBL" id="CAC5418034.1"/>
    </source>
</evidence>
<dbReference type="OrthoDB" id="6144966at2759"/>
<organism evidence="8 9">
    <name type="scientific">Mytilus coruscus</name>
    <name type="common">Sea mussel</name>
    <dbReference type="NCBI Taxonomy" id="42192"/>
    <lineage>
        <taxon>Eukaryota</taxon>
        <taxon>Metazoa</taxon>
        <taxon>Spiralia</taxon>
        <taxon>Lophotrochozoa</taxon>
        <taxon>Mollusca</taxon>
        <taxon>Bivalvia</taxon>
        <taxon>Autobranchia</taxon>
        <taxon>Pteriomorphia</taxon>
        <taxon>Mytilida</taxon>
        <taxon>Mytiloidea</taxon>
        <taxon>Mytilidae</taxon>
        <taxon>Mytilinae</taxon>
        <taxon>Mytilus</taxon>
    </lineage>
</organism>
<dbReference type="InterPro" id="IPR012337">
    <property type="entry name" value="RNaseH-like_sf"/>
</dbReference>
<evidence type="ECO:0000256" key="2">
    <source>
        <dbReference type="ARBA" id="ARBA00022695"/>
    </source>
</evidence>
<feature type="domain" description="Integrase catalytic" evidence="7">
    <location>
        <begin position="650"/>
        <end position="818"/>
    </location>
</feature>
<evidence type="ECO:0000313" key="9">
    <source>
        <dbReference type="Proteomes" id="UP000507470"/>
    </source>
</evidence>
<reference evidence="8 9" key="1">
    <citation type="submission" date="2020-06" db="EMBL/GenBank/DDBJ databases">
        <authorList>
            <person name="Li R."/>
            <person name="Bekaert M."/>
        </authorList>
    </citation>
    <scope>NUCLEOTIDE SEQUENCE [LARGE SCALE GENOMIC DNA]</scope>
    <source>
        <strain evidence="9">wild</strain>
    </source>
</reference>
<dbReference type="InterPro" id="IPR043128">
    <property type="entry name" value="Rev_trsase/Diguanyl_cyclase"/>
</dbReference>
<dbReference type="InterPro" id="IPR043502">
    <property type="entry name" value="DNA/RNA_pol_sf"/>
</dbReference>
<keyword evidence="2" id="KW-0548">Nucleotidyltransferase</keyword>
<keyword evidence="3" id="KW-0540">Nuclease</keyword>
<evidence type="ECO:0000256" key="4">
    <source>
        <dbReference type="ARBA" id="ARBA00022759"/>
    </source>
</evidence>
<keyword evidence="5" id="KW-0378">Hydrolase</keyword>
<dbReference type="GO" id="GO:0003964">
    <property type="term" value="F:RNA-directed DNA polymerase activity"/>
    <property type="evidence" value="ECO:0007669"/>
    <property type="project" value="UniProtKB-KW"/>
</dbReference>
<evidence type="ECO:0000256" key="3">
    <source>
        <dbReference type="ARBA" id="ARBA00022722"/>
    </source>
</evidence>
<name>A0A6J8EBI9_MYTCO</name>
<dbReference type="GO" id="GO:0016787">
    <property type="term" value="F:hydrolase activity"/>
    <property type="evidence" value="ECO:0007669"/>
    <property type="project" value="UniProtKB-KW"/>
</dbReference>
<sequence>MNRNVILGKDWLVQNGVRLYFDLGCLRIQKNYVPLEEDIHVASIVRLTVNAVLKPQTINVCPIGLKNNPSFGSTKLLEISPVASGYVSTEPGLMISNTVVNFNKNRKFPLMIVNNTNKTVKLRRGCVVGKASHVGEINLVNINQSQGTSGLEKLDESEISVPQEFKKDILRMIRDNEDIFATSDKDLGCTDTVQMTIDTGDHPPIKLKPYRAPLIREKIIDKAIEELLEANIIRKSRSAWAAPIIIVSKKDKTSRMCVDYRSLNAASKIYSFPLPLIDDLLASVDPEKVKAIQGMKAPSNVREVRGLIGCLSYYRRFVPSFSKIAEPIVALTRKNKVFDWTNTCQVAFEKLRGELVKVPLLAYPDLNKPYVLYTDASDNCVGACLTQVQESPIKGENEVERPIYFLSHKLSDTQTRWSTIEKEAFAIHYALQKLNHYLYNAEFVIKTDHKPLKYILESPMQNKKIQLWALNITGYNCTIQYIPGPQNVCADFISRLPSDEKQNENSDPYPDISDNTYEINVINSNRFHFTDYANNDKLVEDIPEKENFQFEEFDMSIEQVKDKTLHELKEQLVSDKVPEAVQNKYIIIDDILYYISNVDNDPIIRLYIPSHIKQAVVEQYHDKNGHMGIDKTFDSIRQKYFGQTCSRNWVDLSGPYPTTMSGNRYIIGFIDLYSGWPEAFSVATKSTDNVAHLLIEEITSRHSGIQILTSDNGGKTVLRLWKKFCKELNIKHIKTSFYHPQGNAKIERFHRTLHDVLSKLIEDHSTTWDLYLNQALAAIRFNINESTQLSPFYALYNRDPVLPLDNILKPRRKYNGEEYHKIALQQQHK</sequence>
<dbReference type="EMBL" id="CACVKT020008856">
    <property type="protein sequence ID" value="CAC5418034.1"/>
    <property type="molecule type" value="Genomic_DNA"/>
</dbReference>
<evidence type="ECO:0000256" key="1">
    <source>
        <dbReference type="ARBA" id="ARBA00022679"/>
    </source>
</evidence>